<dbReference type="GO" id="GO:0018279">
    <property type="term" value="P:protein N-linked glycosylation via asparagine"/>
    <property type="evidence" value="ECO:0007669"/>
    <property type="project" value="UniProtKB-UniRule"/>
</dbReference>
<keyword evidence="6 11" id="KW-0812">Transmembrane</keyword>
<evidence type="ECO:0000256" key="10">
    <source>
        <dbReference type="ARBA" id="ARBA00023136"/>
    </source>
</evidence>
<keyword evidence="10 11" id="KW-0472">Membrane</keyword>
<evidence type="ECO:0000259" key="12">
    <source>
        <dbReference type="Pfam" id="PF03345"/>
    </source>
</evidence>
<dbReference type="PANTHER" id="PTHR10830">
    <property type="entry name" value="DOLICHYL-DIPHOSPHOOLIGOSACCHARIDE--PROTEIN GLYCOSYLTRANSFERASE 48 KDA SUBUNIT"/>
    <property type="match status" value="1"/>
</dbReference>
<dbReference type="Pfam" id="PF23358">
    <property type="entry name" value="OST48_MD"/>
    <property type="match status" value="1"/>
</dbReference>
<dbReference type="PROSITE" id="PS51450">
    <property type="entry name" value="LRR"/>
    <property type="match status" value="8"/>
</dbReference>
<keyword evidence="5" id="KW-0433">Leucine-rich repeat</keyword>
<feature type="domain" description="OST48 middle" evidence="13">
    <location>
        <begin position="686"/>
        <end position="823"/>
    </location>
</feature>
<keyword evidence="8 11" id="KW-0256">Endoplasmic reticulum</keyword>
<dbReference type="SMART" id="SM00365">
    <property type="entry name" value="LRR_SD22"/>
    <property type="match status" value="10"/>
</dbReference>
<dbReference type="Pfam" id="PF12799">
    <property type="entry name" value="LRR_4"/>
    <property type="match status" value="2"/>
</dbReference>
<evidence type="ECO:0000313" key="15">
    <source>
        <dbReference type="Proteomes" id="UP000054495"/>
    </source>
</evidence>
<dbReference type="GO" id="GO:0008250">
    <property type="term" value="C:oligosaccharyltransferase complex"/>
    <property type="evidence" value="ECO:0007669"/>
    <property type="project" value="TreeGrafter"/>
</dbReference>
<dbReference type="SMART" id="SM00369">
    <property type="entry name" value="LRR_TYP"/>
    <property type="match status" value="6"/>
</dbReference>
<feature type="transmembrane region" description="Helical" evidence="11">
    <location>
        <begin position="30"/>
        <end position="52"/>
    </location>
</feature>
<reference evidence="14 15" key="1">
    <citation type="submission" date="2013-05" db="EMBL/GenBank/DDBJ databases">
        <title>Draft genome of the parasitic nematode Anyclostoma ceylanicum.</title>
        <authorList>
            <person name="Mitreva M."/>
        </authorList>
    </citation>
    <scope>NUCLEOTIDE SEQUENCE [LARGE SCALE GENOMIC DNA]</scope>
</reference>
<evidence type="ECO:0000256" key="1">
    <source>
        <dbReference type="ARBA" id="ARBA00004115"/>
    </source>
</evidence>
<comment type="pathway">
    <text evidence="2 11">Protein modification; protein glycosylation.</text>
</comment>
<comment type="caution">
    <text evidence="11">Lacks conserved residue(s) required for the propagation of feature annotation.</text>
</comment>
<dbReference type="InterPro" id="IPR025875">
    <property type="entry name" value="Leu-rich_rpt_4"/>
</dbReference>
<comment type="subunit">
    <text evidence="11">Component of the oligosaccharyltransferase (OST) complex.</text>
</comment>
<dbReference type="InterPro" id="IPR005013">
    <property type="entry name" value="DDOST_48_kDa_subunit"/>
</dbReference>
<sequence>MRVPAGAPVPFWLSVKNKLPMMSRLSRPTLGTVAVVGTLLLTSVAIFSVAVYPKIENDYYKNAQAEERALLRGTREDLAHGQRMSEGDGHSDKEEVTEHIHKNDYSLDQFADDVEIIELNHTRADHVPNLSRFKELKELVLRTNLLKTIGPNLHPLTSLTELDLYENQIEAIENLDTLVNLKKLDLSFNRIREIKGLSTLTKLTHIYLVHNKIPEIKGLDSLLELELLELGDNRIKKIENIAHLVKLRELYLGKNKLTKIEGLDTLKELRLLSLPANRLTKIDNLESLTNLEEIYLSDQGIEDISHLAVLKNLKTVDVSNNSVTSFDGVSELKELSDFWANDNRISNWAEVDKLRGLEKLDTVYLERNPIYEDDRTGYRRKVMLALEQLHMDVLQGSLNTMRCLLLIFALLSVAVADRILVLVECLSARETHSIFFRSLQDRGHQLVFRTADDSSLSLIKFGELNYDHLIIFAPSVDEFGGSISVEEITRFVDEGGNLLVTGGPNLGQAIRELALQHGFEFDEPETMVIDHNNYDTHLDDGYHTTIVATKQQLLNAQLITGEATKLNPVLYKGVAMISHKNNLLRLEVLRGTSTSYSFNPTAPVDEYPGAIGKQVVMIGAVQARNNARAVFTGSMEMFSDAFLSAYVHKTGSGESSTRSGNMELATALSKWVLKETGVLRVKKVEHHLAGNKEVPREYTIMDEVEYAIEIEELRDGVWRPFNAKDVQLEFVRIDPFVRTNLMNKNGRFSTRFKLPDVYGVYKFLVDYRRIGYTHLYDVQQVSVRPLLHNQYERFIRSAYPYYASSFSMMLGVVLFSFVFLHHKDPPKATATTSKKTN</sequence>
<comment type="function">
    <text evidence="11">Subunit of the oligosaccharyl transferase (OST) complex that catalyzes the initial transfer of a defined glycan (Glc(3)Man(9)GlcNAc(2) in eukaryotes) from the lipid carrier dolichol-pyrophosphate to an asparagine residue within an Asn-X-Ser/Thr consensus motif in nascent polypeptide chains, the first step in protein N-glycosylation. N-glycosylation occurs cotranslationally and the complex associates with the Sec61 complex at the channel-forming translocon complex that mediates protein translocation across the endoplasmic reticulum (ER).</text>
</comment>
<evidence type="ECO:0000256" key="5">
    <source>
        <dbReference type="ARBA" id="ARBA00022614"/>
    </source>
</evidence>
<dbReference type="UniPathway" id="UPA00378"/>
<dbReference type="Gene3D" id="3.80.10.10">
    <property type="entry name" value="Ribonuclease Inhibitor"/>
    <property type="match status" value="2"/>
</dbReference>
<evidence type="ECO:0000256" key="11">
    <source>
        <dbReference type="RuleBase" id="RU361142"/>
    </source>
</evidence>
<dbReference type="InterPro" id="IPR003591">
    <property type="entry name" value="Leu-rich_rpt_typical-subtyp"/>
</dbReference>
<accession>A0A0D6LDQ9</accession>
<evidence type="ECO:0000256" key="3">
    <source>
        <dbReference type="ARBA" id="ARBA00008743"/>
    </source>
</evidence>
<dbReference type="Pfam" id="PF03345">
    <property type="entry name" value="OST48_N"/>
    <property type="match status" value="1"/>
</dbReference>
<dbReference type="Pfam" id="PF14580">
    <property type="entry name" value="LRR_9"/>
    <property type="match status" value="1"/>
</dbReference>
<feature type="transmembrane region" description="Helical" evidence="11">
    <location>
        <begin position="799"/>
        <end position="820"/>
    </location>
</feature>
<dbReference type="EMBL" id="KE125227">
    <property type="protein sequence ID" value="EPB70074.1"/>
    <property type="molecule type" value="Genomic_DNA"/>
</dbReference>
<proteinExistence type="inferred from homology"/>
<dbReference type="SUPFAM" id="SSF52058">
    <property type="entry name" value="L domain-like"/>
    <property type="match status" value="1"/>
</dbReference>
<comment type="subcellular location">
    <subcellularLocation>
        <location evidence="1 11">Endoplasmic reticulum membrane</location>
        <topology evidence="1 11">Single-pass type I membrane protein</topology>
    </subcellularLocation>
</comment>
<evidence type="ECO:0000256" key="7">
    <source>
        <dbReference type="ARBA" id="ARBA00022737"/>
    </source>
</evidence>
<comment type="similarity">
    <text evidence="3 11">Belongs to the DDOST 48 kDa subunit family.</text>
</comment>
<dbReference type="AlphaFoldDB" id="A0A0D6LDQ9"/>
<evidence type="ECO:0000259" key="13">
    <source>
        <dbReference type="Pfam" id="PF23358"/>
    </source>
</evidence>
<evidence type="ECO:0000256" key="2">
    <source>
        <dbReference type="ARBA" id="ARBA00004922"/>
    </source>
</evidence>
<keyword evidence="9 11" id="KW-1133">Transmembrane helix</keyword>
<dbReference type="PANTHER" id="PTHR10830:SF0">
    <property type="entry name" value="DOLICHYL-DIPHOSPHOOLIGOSACCHARIDE--PROTEIN GLYCOSYLTRANSFERASE 48 KDA SUBUNIT"/>
    <property type="match status" value="1"/>
</dbReference>
<feature type="domain" description="OST48 N-terminal" evidence="12">
    <location>
        <begin position="418"/>
        <end position="672"/>
    </location>
</feature>
<organism evidence="14 15">
    <name type="scientific">Ancylostoma ceylanicum</name>
    <dbReference type="NCBI Taxonomy" id="53326"/>
    <lineage>
        <taxon>Eukaryota</taxon>
        <taxon>Metazoa</taxon>
        <taxon>Ecdysozoa</taxon>
        <taxon>Nematoda</taxon>
        <taxon>Chromadorea</taxon>
        <taxon>Rhabditida</taxon>
        <taxon>Rhabditina</taxon>
        <taxon>Rhabditomorpha</taxon>
        <taxon>Strongyloidea</taxon>
        <taxon>Ancylostomatidae</taxon>
        <taxon>Ancylostomatinae</taxon>
        <taxon>Ancylostoma</taxon>
    </lineage>
</organism>
<dbReference type="InterPro" id="IPR055459">
    <property type="entry name" value="OST48_MD"/>
</dbReference>
<evidence type="ECO:0000256" key="9">
    <source>
        <dbReference type="ARBA" id="ARBA00022989"/>
    </source>
</evidence>
<name>A0A0D6LDQ9_9BILA</name>
<dbReference type="InterPro" id="IPR032675">
    <property type="entry name" value="LRR_dom_sf"/>
</dbReference>
<evidence type="ECO:0000256" key="4">
    <source>
        <dbReference type="ARBA" id="ARBA00013350"/>
    </source>
</evidence>
<dbReference type="InterPro" id="IPR055457">
    <property type="entry name" value="OST48_N"/>
</dbReference>
<gene>
    <name evidence="14" type="ORF">ANCCEY_10839</name>
</gene>
<evidence type="ECO:0000256" key="8">
    <source>
        <dbReference type="ARBA" id="ARBA00022824"/>
    </source>
</evidence>
<evidence type="ECO:0000256" key="6">
    <source>
        <dbReference type="ARBA" id="ARBA00022692"/>
    </source>
</evidence>
<protein>
    <recommendedName>
        <fullName evidence="4 11">Dolichyl-diphosphooligosaccharide--protein glycosyltransferase 48 kDa subunit</fullName>
        <shortName evidence="11">Oligosaccharyl transferase 48 kDa subunit</shortName>
    </recommendedName>
</protein>
<dbReference type="Proteomes" id="UP000054495">
    <property type="component" value="Unassembled WGS sequence"/>
</dbReference>
<dbReference type="InterPro" id="IPR001611">
    <property type="entry name" value="Leu-rich_rpt"/>
</dbReference>
<keyword evidence="7" id="KW-0677">Repeat</keyword>
<evidence type="ECO:0000313" key="14">
    <source>
        <dbReference type="EMBL" id="EPB70074.1"/>
    </source>
</evidence>
<keyword evidence="15" id="KW-1185">Reference proteome</keyword>